<sequence>MPCTTGKSRRDTEVTSSEPTPSRPNAVSTTAVPTNRLATSTPTTVSSGASALRTTCRRITAAVPTPRLRAAATCSRPSCSANAAFPTRARTPNAAIAMATAGSVRCHSRSAGPVPAPVAGNQPRPIEKSASSAIDATNVGVAVAAAARTDAIRSAAPPRTADTSATAVPSAAASAAEYRMSRPDTPSRPVISDMTLVW</sequence>
<evidence type="ECO:0000313" key="3">
    <source>
        <dbReference type="Proteomes" id="UP000572680"/>
    </source>
</evidence>
<proteinExistence type="predicted"/>
<evidence type="ECO:0000313" key="2">
    <source>
        <dbReference type="EMBL" id="MBA8957215.1"/>
    </source>
</evidence>
<keyword evidence="3" id="KW-1185">Reference proteome</keyword>
<dbReference type="EMBL" id="JACJIA010000021">
    <property type="protein sequence ID" value="MBA8957215.1"/>
    <property type="molecule type" value="Genomic_DNA"/>
</dbReference>
<feature type="region of interest" description="Disordered" evidence="1">
    <location>
        <begin position="154"/>
        <end position="198"/>
    </location>
</feature>
<organism evidence="2 3">
    <name type="scientific">Actinomadura namibiensis</name>
    <dbReference type="NCBI Taxonomy" id="182080"/>
    <lineage>
        <taxon>Bacteria</taxon>
        <taxon>Bacillati</taxon>
        <taxon>Actinomycetota</taxon>
        <taxon>Actinomycetes</taxon>
        <taxon>Streptosporangiales</taxon>
        <taxon>Thermomonosporaceae</taxon>
        <taxon>Actinomadura</taxon>
    </lineage>
</organism>
<dbReference type="Proteomes" id="UP000572680">
    <property type="component" value="Unassembled WGS sequence"/>
</dbReference>
<name>A0A7W3LZI0_ACTNM</name>
<protein>
    <submittedName>
        <fullName evidence="2">Uncharacterized protein</fullName>
    </submittedName>
</protein>
<comment type="caution">
    <text evidence="2">The sequence shown here is derived from an EMBL/GenBank/DDBJ whole genome shotgun (WGS) entry which is preliminary data.</text>
</comment>
<reference evidence="2 3" key="1">
    <citation type="submission" date="2020-08" db="EMBL/GenBank/DDBJ databases">
        <title>Genomic Encyclopedia of Type Strains, Phase IV (KMG-IV): sequencing the most valuable type-strain genomes for metagenomic binning, comparative biology and taxonomic classification.</title>
        <authorList>
            <person name="Goeker M."/>
        </authorList>
    </citation>
    <scope>NUCLEOTIDE SEQUENCE [LARGE SCALE GENOMIC DNA]</scope>
    <source>
        <strain evidence="2 3">DSM 44197</strain>
    </source>
</reference>
<feature type="compositionally biased region" description="Low complexity" evidence="1">
    <location>
        <begin position="154"/>
        <end position="176"/>
    </location>
</feature>
<feature type="compositionally biased region" description="Polar residues" evidence="1">
    <location>
        <begin position="14"/>
        <end position="49"/>
    </location>
</feature>
<feature type="region of interest" description="Disordered" evidence="1">
    <location>
        <begin position="1"/>
        <end position="49"/>
    </location>
</feature>
<dbReference type="AlphaFoldDB" id="A0A7W3LZI0"/>
<accession>A0A7W3LZI0</accession>
<gene>
    <name evidence="2" type="ORF">HNR61_008908</name>
</gene>
<evidence type="ECO:0000256" key="1">
    <source>
        <dbReference type="SAM" id="MobiDB-lite"/>
    </source>
</evidence>